<evidence type="ECO:0000256" key="3">
    <source>
        <dbReference type="ARBA" id="ARBA00022840"/>
    </source>
</evidence>
<proteinExistence type="inferred from homology"/>
<dbReference type="EMBL" id="PFBM01000007">
    <property type="protein sequence ID" value="PIR82697.1"/>
    <property type="molecule type" value="Genomic_DNA"/>
</dbReference>
<dbReference type="PANTHER" id="PTHR12213:SF0">
    <property type="entry name" value="CORRINOID ADENOSYLTRANSFERASE MMAB"/>
    <property type="match status" value="1"/>
</dbReference>
<dbReference type="Proteomes" id="UP000231379">
    <property type="component" value="Unassembled WGS sequence"/>
</dbReference>
<keyword evidence="2 4" id="KW-0547">Nucleotide-binding</keyword>
<evidence type="ECO:0000313" key="7">
    <source>
        <dbReference type="Proteomes" id="UP000231379"/>
    </source>
</evidence>
<comment type="pathway">
    <text evidence="4">Cofactor biosynthesis; adenosylcobalamin biosynthesis; adenosylcobalamin from cob(II)yrinate a,c-diamide: step 2/7.</text>
</comment>
<dbReference type="InterPro" id="IPR016030">
    <property type="entry name" value="CblAdoTrfase-like"/>
</dbReference>
<dbReference type="InterPro" id="IPR036451">
    <property type="entry name" value="CblAdoTrfase-like_sf"/>
</dbReference>
<dbReference type="Gene3D" id="1.20.1200.10">
    <property type="entry name" value="Cobalamin adenosyltransferase-like"/>
    <property type="match status" value="1"/>
</dbReference>
<sequence>MCPQGRGGSSPLPRTKSRSGMHACRDYAFCSGGEGLKASAGYPLSRAGRASRAEKFLRAAASKNVLSQVLSRAQNQGAACMHAATESFSGPAGGCYNHFMALFTGKGDRGTTKLFDCPPGVRVSKSSPIFEALGMLDELNCIIGWCKVGAPKDMLAADGREFAAVLHEVQDHIFTIQAEVAGASKSVQAESVEAMSKHINAIEKELPKIKSFLVPGGSELAARLDIARAISRRVERRLVTLHESGEREVGEHSRAYANRLSSLLYALGRLANARAGVSENPPAYQGS</sequence>
<comment type="caution">
    <text evidence="6">The sequence shown here is derived from an EMBL/GenBank/DDBJ whole genome shotgun (WGS) entry which is preliminary data.</text>
</comment>
<comment type="similarity">
    <text evidence="4">Belongs to the Cob(I)alamin adenosyltransferase family.</text>
</comment>
<dbReference type="GO" id="GO:0009236">
    <property type="term" value="P:cobalamin biosynthetic process"/>
    <property type="evidence" value="ECO:0007669"/>
    <property type="project" value="UniProtKB-UniRule"/>
</dbReference>
<comment type="catalytic activity">
    <reaction evidence="4">
        <text>2 cob(II)alamin + reduced [electron-transfer flavoprotein] + 2 ATP = 2 adenosylcob(III)alamin + 2 triphosphate + oxidized [electron-transfer flavoprotein] + 3 H(+)</text>
        <dbReference type="Rhea" id="RHEA:28671"/>
        <dbReference type="Rhea" id="RHEA-COMP:10685"/>
        <dbReference type="Rhea" id="RHEA-COMP:10686"/>
        <dbReference type="ChEBI" id="CHEBI:15378"/>
        <dbReference type="ChEBI" id="CHEBI:16304"/>
        <dbReference type="ChEBI" id="CHEBI:18036"/>
        <dbReference type="ChEBI" id="CHEBI:18408"/>
        <dbReference type="ChEBI" id="CHEBI:30616"/>
        <dbReference type="ChEBI" id="CHEBI:57692"/>
        <dbReference type="ChEBI" id="CHEBI:58307"/>
        <dbReference type="EC" id="2.5.1.17"/>
    </reaction>
</comment>
<evidence type="ECO:0000313" key="6">
    <source>
        <dbReference type="EMBL" id="PIR82697.1"/>
    </source>
</evidence>
<dbReference type="EC" id="2.5.1.17" evidence="4"/>
<dbReference type="UniPathway" id="UPA00148">
    <property type="reaction ID" value="UER00233"/>
</dbReference>
<dbReference type="PANTHER" id="PTHR12213">
    <property type="entry name" value="CORRINOID ADENOSYLTRANSFERASE"/>
    <property type="match status" value="1"/>
</dbReference>
<keyword evidence="3 4" id="KW-0067">ATP-binding</keyword>
<reference evidence="7" key="1">
    <citation type="submission" date="2017-09" db="EMBL/GenBank/DDBJ databases">
        <title>Depth-based differentiation of microbial function through sediment-hosted aquifers and enrichment of novel symbionts in the deep terrestrial subsurface.</title>
        <authorList>
            <person name="Probst A.J."/>
            <person name="Ladd B."/>
            <person name="Jarett J.K."/>
            <person name="Geller-Mcgrath D.E."/>
            <person name="Sieber C.M.K."/>
            <person name="Emerson J.B."/>
            <person name="Anantharaman K."/>
            <person name="Thomas B.C."/>
            <person name="Malmstrom R."/>
            <person name="Stieglmeier M."/>
            <person name="Klingl A."/>
            <person name="Woyke T."/>
            <person name="Ryan C.M."/>
            <person name="Banfield J.F."/>
        </authorList>
    </citation>
    <scope>NUCLEOTIDE SEQUENCE [LARGE SCALE GENOMIC DNA]</scope>
</reference>
<dbReference type="Pfam" id="PF01923">
    <property type="entry name" value="Cob_adeno_trans"/>
    <property type="match status" value="1"/>
</dbReference>
<dbReference type="AlphaFoldDB" id="A0A2H0U8G7"/>
<feature type="domain" description="Cobalamin adenosyltransferase-like" evidence="5">
    <location>
        <begin position="103"/>
        <end position="270"/>
    </location>
</feature>
<evidence type="ECO:0000256" key="2">
    <source>
        <dbReference type="ARBA" id="ARBA00022741"/>
    </source>
</evidence>
<protein>
    <recommendedName>
        <fullName evidence="4">Corrinoid adenosyltransferase</fullName>
        <ecNumber evidence="4">2.5.1.17</ecNumber>
    </recommendedName>
    <alternativeName>
        <fullName evidence="4">Cob(II)alamin adenosyltransferase</fullName>
    </alternativeName>
    <alternativeName>
        <fullName evidence="4">Cob(II)yrinic acid a,c-diamide adenosyltransferase</fullName>
    </alternativeName>
    <alternativeName>
        <fullName evidence="4">Cobinamide/cobalamin adenosyltransferase</fullName>
    </alternativeName>
</protein>
<dbReference type="GO" id="GO:0008817">
    <property type="term" value="F:corrinoid adenosyltransferase activity"/>
    <property type="evidence" value="ECO:0007669"/>
    <property type="project" value="UniProtKB-UniRule"/>
</dbReference>
<dbReference type="InterPro" id="IPR029499">
    <property type="entry name" value="PduO-typ"/>
</dbReference>
<dbReference type="SUPFAM" id="SSF89028">
    <property type="entry name" value="Cobalamin adenosyltransferase-like"/>
    <property type="match status" value="1"/>
</dbReference>
<accession>A0A2H0U8G7</accession>
<evidence type="ECO:0000256" key="1">
    <source>
        <dbReference type="ARBA" id="ARBA00022679"/>
    </source>
</evidence>
<dbReference type="NCBIfam" id="TIGR00636">
    <property type="entry name" value="PduO_Nterm"/>
    <property type="match status" value="1"/>
</dbReference>
<gene>
    <name evidence="6" type="ORF">COU20_00760</name>
</gene>
<keyword evidence="4" id="KW-0169">Cobalamin biosynthesis</keyword>
<comment type="catalytic activity">
    <reaction evidence="4">
        <text>2 cob(II)yrinate a,c diamide + reduced [electron-transfer flavoprotein] + 2 ATP = 2 adenosylcob(III)yrinate a,c-diamide + 2 triphosphate + oxidized [electron-transfer flavoprotein] + 3 H(+)</text>
        <dbReference type="Rhea" id="RHEA:11528"/>
        <dbReference type="Rhea" id="RHEA-COMP:10685"/>
        <dbReference type="Rhea" id="RHEA-COMP:10686"/>
        <dbReference type="ChEBI" id="CHEBI:15378"/>
        <dbReference type="ChEBI" id="CHEBI:18036"/>
        <dbReference type="ChEBI" id="CHEBI:30616"/>
        <dbReference type="ChEBI" id="CHEBI:57692"/>
        <dbReference type="ChEBI" id="CHEBI:58307"/>
        <dbReference type="ChEBI" id="CHEBI:58503"/>
        <dbReference type="ChEBI" id="CHEBI:58537"/>
        <dbReference type="EC" id="2.5.1.17"/>
    </reaction>
</comment>
<name>A0A2H0U8G7_9BACT</name>
<dbReference type="GO" id="GO:0005524">
    <property type="term" value="F:ATP binding"/>
    <property type="evidence" value="ECO:0007669"/>
    <property type="project" value="UniProtKB-UniRule"/>
</dbReference>
<keyword evidence="1 4" id="KW-0808">Transferase</keyword>
<evidence type="ECO:0000256" key="4">
    <source>
        <dbReference type="RuleBase" id="RU366026"/>
    </source>
</evidence>
<evidence type="ECO:0000259" key="5">
    <source>
        <dbReference type="Pfam" id="PF01923"/>
    </source>
</evidence>
<organism evidence="6 7">
    <name type="scientific">Candidatus Kaiserbacteria bacterium CG10_big_fil_rev_8_21_14_0_10_59_10</name>
    <dbReference type="NCBI Taxonomy" id="1974612"/>
    <lineage>
        <taxon>Bacteria</taxon>
        <taxon>Candidatus Kaiseribacteriota</taxon>
    </lineage>
</organism>